<organism evidence="8">
    <name type="scientific">Eucalyptus grandis</name>
    <name type="common">Flooded gum</name>
    <dbReference type="NCBI Taxonomy" id="71139"/>
    <lineage>
        <taxon>Eukaryota</taxon>
        <taxon>Viridiplantae</taxon>
        <taxon>Streptophyta</taxon>
        <taxon>Embryophyta</taxon>
        <taxon>Tracheophyta</taxon>
        <taxon>Spermatophyta</taxon>
        <taxon>Magnoliopsida</taxon>
        <taxon>eudicotyledons</taxon>
        <taxon>Gunneridae</taxon>
        <taxon>Pentapetalae</taxon>
        <taxon>rosids</taxon>
        <taxon>malvids</taxon>
        <taxon>Myrtales</taxon>
        <taxon>Myrtaceae</taxon>
        <taxon>Myrtoideae</taxon>
        <taxon>Eucalypteae</taxon>
        <taxon>Eucalyptus</taxon>
    </lineage>
</organism>
<dbReference type="GO" id="GO:0005634">
    <property type="term" value="C:nucleus"/>
    <property type="evidence" value="ECO:0000318"/>
    <property type="project" value="GO_Central"/>
</dbReference>
<dbReference type="Gene3D" id="2.20.25.80">
    <property type="entry name" value="WRKY domain"/>
    <property type="match status" value="1"/>
</dbReference>
<dbReference type="Gramene" id="KCW62696">
    <property type="protein sequence ID" value="KCW62696"/>
    <property type="gene ID" value="EUGRSUZ_G00258"/>
</dbReference>
<dbReference type="GO" id="GO:0000976">
    <property type="term" value="F:transcription cis-regulatory region binding"/>
    <property type="evidence" value="ECO:0000318"/>
    <property type="project" value="GO_Central"/>
</dbReference>
<dbReference type="PROSITE" id="PS50811">
    <property type="entry name" value="WRKY"/>
    <property type="match status" value="1"/>
</dbReference>
<dbReference type="AlphaFoldDB" id="A0A059B9V8"/>
<feature type="domain" description="WRKY" evidence="7">
    <location>
        <begin position="120"/>
        <end position="175"/>
    </location>
</feature>
<evidence type="ECO:0000259" key="7">
    <source>
        <dbReference type="PROSITE" id="PS50811"/>
    </source>
</evidence>
<proteinExistence type="predicted"/>
<dbReference type="SUPFAM" id="SSF118290">
    <property type="entry name" value="WRKY DNA-binding domain"/>
    <property type="match status" value="1"/>
</dbReference>
<keyword evidence="2" id="KW-0805">Transcription regulation</keyword>
<dbReference type="GO" id="GO:0003700">
    <property type="term" value="F:DNA-binding transcription factor activity"/>
    <property type="evidence" value="ECO:0000318"/>
    <property type="project" value="GO_Central"/>
</dbReference>
<evidence type="ECO:0000256" key="2">
    <source>
        <dbReference type="ARBA" id="ARBA00023015"/>
    </source>
</evidence>
<accession>A0A059B9V8</accession>
<dbReference type="InterPro" id="IPR003657">
    <property type="entry name" value="WRKY_dom"/>
</dbReference>
<sequence length="257" mass="28599">MEDWEKMNLPNELIQGRELTKQLQRQLHLAVSSSSSSSHEQTQEMLIRGIPTSYDKALSMLNAEPPAGGCPRRLSVSPPSLGGSPMSRGDSDRNLDDGSTPRKREAMQRWTERVRAPTPDDGFSWRKYGQKEILGSKYPREYYRCTHVQGCWAKKQVQRSDDDPTVFEIMYRGRHTCIDHPATVVPSSPLPENQTDSNASIDDAPLQIRELPVYVSAATSGKNSQATAFATVDNRPQVRWGLIGLERGSTLLGSGEA</sequence>
<protein>
    <recommendedName>
        <fullName evidence="7">WRKY domain-containing protein</fullName>
    </recommendedName>
</protein>
<evidence type="ECO:0000313" key="8">
    <source>
        <dbReference type="EMBL" id="KCW62696.1"/>
    </source>
</evidence>
<evidence type="ECO:0000256" key="5">
    <source>
        <dbReference type="ARBA" id="ARBA00023242"/>
    </source>
</evidence>
<keyword evidence="3" id="KW-0238">DNA-binding</keyword>
<feature type="compositionally biased region" description="Basic and acidic residues" evidence="6">
    <location>
        <begin position="89"/>
        <end position="115"/>
    </location>
</feature>
<dbReference type="InterPro" id="IPR044810">
    <property type="entry name" value="WRKY_plant"/>
</dbReference>
<dbReference type="InParanoid" id="A0A059B9V8"/>
<feature type="compositionally biased region" description="Low complexity" evidence="6">
    <location>
        <begin position="75"/>
        <end position="88"/>
    </location>
</feature>
<evidence type="ECO:0000256" key="4">
    <source>
        <dbReference type="ARBA" id="ARBA00023163"/>
    </source>
</evidence>
<dbReference type="Pfam" id="PF03106">
    <property type="entry name" value="WRKY"/>
    <property type="match status" value="1"/>
</dbReference>
<feature type="region of interest" description="Disordered" evidence="6">
    <location>
        <begin position="60"/>
        <end position="122"/>
    </location>
</feature>
<comment type="subcellular location">
    <subcellularLocation>
        <location evidence="1">Nucleus</location>
    </subcellularLocation>
</comment>
<dbReference type="PANTHER" id="PTHR32096">
    <property type="entry name" value="WRKY TRANSCRIPTION FACTOR 30-RELATED-RELATED"/>
    <property type="match status" value="1"/>
</dbReference>
<keyword evidence="4" id="KW-0804">Transcription</keyword>
<evidence type="ECO:0000256" key="1">
    <source>
        <dbReference type="ARBA" id="ARBA00004123"/>
    </source>
</evidence>
<dbReference type="SMART" id="SM00774">
    <property type="entry name" value="WRKY"/>
    <property type="match status" value="1"/>
</dbReference>
<gene>
    <name evidence="8" type="ORF">EUGRSUZ_G00258</name>
</gene>
<dbReference type="OMA" id="CHYRRTQ"/>
<dbReference type="EMBL" id="KK198759">
    <property type="protein sequence ID" value="KCW62696.1"/>
    <property type="molecule type" value="Genomic_DNA"/>
</dbReference>
<evidence type="ECO:0000256" key="6">
    <source>
        <dbReference type="SAM" id="MobiDB-lite"/>
    </source>
</evidence>
<keyword evidence="5" id="KW-0539">Nucleus</keyword>
<reference evidence="8" key="1">
    <citation type="submission" date="2013-07" db="EMBL/GenBank/DDBJ databases">
        <title>The genome of Eucalyptus grandis.</title>
        <authorList>
            <person name="Schmutz J."/>
            <person name="Hayes R."/>
            <person name="Myburg A."/>
            <person name="Tuskan G."/>
            <person name="Grattapaglia D."/>
            <person name="Rokhsar D.S."/>
        </authorList>
    </citation>
    <scope>NUCLEOTIDE SEQUENCE</scope>
    <source>
        <tissue evidence="8">Leaf extractions</tissue>
    </source>
</reference>
<dbReference type="InterPro" id="IPR036576">
    <property type="entry name" value="WRKY_dom_sf"/>
</dbReference>
<evidence type="ECO:0000256" key="3">
    <source>
        <dbReference type="ARBA" id="ARBA00023125"/>
    </source>
</evidence>
<name>A0A059B9V8_EUCGR</name>
<dbReference type="PANTHER" id="PTHR32096:SF115">
    <property type="entry name" value="WRKY TRANSCRIPTION FACTOR 30-RELATED"/>
    <property type="match status" value="1"/>
</dbReference>